<dbReference type="AlphaFoldDB" id="A0A172ZKQ5"/>
<keyword evidence="1" id="KW-0812">Transmembrane</keyword>
<keyword evidence="4" id="KW-1185">Reference proteome</keyword>
<feature type="transmembrane region" description="Helical" evidence="1">
    <location>
        <begin position="49"/>
        <end position="67"/>
    </location>
</feature>
<feature type="transmembrane region" description="Helical" evidence="1">
    <location>
        <begin position="108"/>
        <end position="132"/>
    </location>
</feature>
<accession>A0A172ZKQ5</accession>
<evidence type="ECO:0000313" key="4">
    <source>
        <dbReference type="Proteomes" id="UP000078148"/>
    </source>
</evidence>
<keyword evidence="1" id="KW-1133">Transmembrane helix</keyword>
<dbReference type="SUPFAM" id="SSF54001">
    <property type="entry name" value="Cysteine proteinases"/>
    <property type="match status" value="1"/>
</dbReference>
<dbReference type="STRING" id="1616788.AR543_20775"/>
<dbReference type="InterPro" id="IPR002931">
    <property type="entry name" value="Transglutaminase-like"/>
</dbReference>
<keyword evidence="3" id="KW-0378">Hydrolase</keyword>
<keyword evidence="1" id="KW-0472">Membrane</keyword>
<dbReference type="Gene3D" id="3.10.620.30">
    <property type="match status" value="1"/>
</dbReference>
<dbReference type="Pfam" id="PF01841">
    <property type="entry name" value="Transglut_core"/>
    <property type="match status" value="1"/>
</dbReference>
<organism evidence="3 4">
    <name type="scientific">Paenibacillus bovis</name>
    <dbReference type="NCBI Taxonomy" id="1616788"/>
    <lineage>
        <taxon>Bacteria</taxon>
        <taxon>Bacillati</taxon>
        <taxon>Bacillota</taxon>
        <taxon>Bacilli</taxon>
        <taxon>Bacillales</taxon>
        <taxon>Paenibacillaceae</taxon>
        <taxon>Paenibacillus</taxon>
    </lineage>
</organism>
<dbReference type="InterPro" id="IPR038765">
    <property type="entry name" value="Papain-like_cys_pep_sf"/>
</dbReference>
<evidence type="ECO:0000256" key="1">
    <source>
        <dbReference type="SAM" id="Phobius"/>
    </source>
</evidence>
<evidence type="ECO:0000259" key="2">
    <source>
        <dbReference type="SMART" id="SM00460"/>
    </source>
</evidence>
<keyword evidence="3" id="KW-0645">Protease</keyword>
<gene>
    <name evidence="3" type="ORF">AR543_20775</name>
</gene>
<feature type="transmembrane region" description="Helical" evidence="1">
    <location>
        <begin position="153"/>
        <end position="181"/>
    </location>
</feature>
<dbReference type="EMBL" id="CP013023">
    <property type="protein sequence ID" value="ANF98206.1"/>
    <property type="molecule type" value="Genomic_DNA"/>
</dbReference>
<dbReference type="GO" id="GO:0008233">
    <property type="term" value="F:peptidase activity"/>
    <property type="evidence" value="ECO:0007669"/>
    <property type="project" value="UniProtKB-KW"/>
</dbReference>
<dbReference type="KEGG" id="pbv:AR543_20775"/>
<sequence length="384" mass="42778">MELSSIQALFDSSLVSCLFYGIVLISVLQGIRHGVVRSAGMLFSWASRTLLTIVAIILAAPFALWVSPHVQTWAEQVSSSVPQGELQWWWEMYYSAVYLISEFSLLRFVVLFMLSYVVASISFSLLAVLLLPERWRQGGLPAEERRSSWFSRVLGGGIGLVNGLLRCGIVILVLFIAISLYPNTKMTSYVEASSLYNHTVTAVVQPLTGSFVKNTLPVFTSAVEQELTGIFQRKYDVVDRSIPADIEEAAAAVVSGASGTEDKARRLYEWVGSRVSYDYGKVTDYEQRGVWHEQTPEDTFATRMGVCIDYARLYAVMARSQGIDVRVVTGLGYNGQGGYGPHAWNQVYLPDQQQWVPLDPTWASAGNWFNPPKFAETHIEQSVL</sequence>
<dbReference type="SMART" id="SM00460">
    <property type="entry name" value="TGc"/>
    <property type="match status" value="1"/>
</dbReference>
<feature type="domain" description="Transglutaminase-like" evidence="2">
    <location>
        <begin position="299"/>
        <end position="362"/>
    </location>
</feature>
<dbReference type="GO" id="GO:0006508">
    <property type="term" value="P:proteolysis"/>
    <property type="evidence" value="ECO:0007669"/>
    <property type="project" value="UniProtKB-KW"/>
</dbReference>
<dbReference type="Proteomes" id="UP000078148">
    <property type="component" value="Chromosome"/>
</dbReference>
<reference evidence="3 4" key="2">
    <citation type="journal article" date="2016" name="Int. J. Syst. Evol. Microbiol.">
        <title>Paenibacillus bovis sp. nov., isolated from raw yak (Bos grunniens) milk.</title>
        <authorList>
            <person name="Gao C."/>
            <person name="Han J."/>
            <person name="Liu Z."/>
            <person name="Xu X."/>
            <person name="Hang F."/>
            <person name="Wu Z."/>
        </authorList>
    </citation>
    <scope>NUCLEOTIDE SEQUENCE [LARGE SCALE GENOMIC DNA]</scope>
    <source>
        <strain evidence="3 4">BD3526</strain>
    </source>
</reference>
<dbReference type="OrthoDB" id="1817605at2"/>
<reference evidence="4" key="1">
    <citation type="submission" date="2015-10" db="EMBL/GenBank/DDBJ databases">
        <title>Genome of Paenibacillus bovis sp. nov.</title>
        <authorList>
            <person name="Wu Z."/>
            <person name="Gao C."/>
            <person name="Liu Z."/>
            <person name="Zheng H."/>
        </authorList>
    </citation>
    <scope>NUCLEOTIDE SEQUENCE [LARGE SCALE GENOMIC DNA]</scope>
    <source>
        <strain evidence="4">BD3526</strain>
    </source>
</reference>
<dbReference type="PANTHER" id="PTHR33490:SF3">
    <property type="entry name" value="CONSERVED INTEGRAL MEMBRANE PROTEIN"/>
    <property type="match status" value="1"/>
</dbReference>
<name>A0A172ZKQ5_9BACL</name>
<evidence type="ECO:0000313" key="3">
    <source>
        <dbReference type="EMBL" id="ANF98206.1"/>
    </source>
</evidence>
<proteinExistence type="predicted"/>
<feature type="transmembrane region" description="Helical" evidence="1">
    <location>
        <begin position="6"/>
        <end position="28"/>
    </location>
</feature>
<protein>
    <submittedName>
        <fullName evidence="3">Cysteine protease</fullName>
    </submittedName>
</protein>
<dbReference type="PANTHER" id="PTHR33490">
    <property type="entry name" value="BLR5614 PROTEIN-RELATED"/>
    <property type="match status" value="1"/>
</dbReference>
<dbReference type="RefSeq" id="WP_060536284.1">
    <property type="nucleotide sequence ID" value="NZ_CP013023.1"/>
</dbReference>